<protein>
    <recommendedName>
        <fullName evidence="4">Sporulation protein YqfD</fullName>
    </recommendedName>
</protein>
<keyword evidence="1" id="KW-0472">Membrane</keyword>
<sequence>MNIHGLSWFELELWGLTDARELDRAVREGARLEEVHWVDKDRLRLRTDWQGIRIIRQVYRGQRVGMRVSRYGGWLPWRRFVRRRPFWIAGFGMFVAGLYVLSSLIWTVQVTGTDRVEPEEVLAKAREIGLVPGAWRPSRMEIDRLQGQLLDLLPDAGWVGLHLSGTRVTIEVMERIKPKKDEVQPQGPQAVVAGKPGVVESVLARRGISLVQRGQAVAPGTVVISGQMPDGTLVAAEGKVNAHVWYTSDIVVPLQGRQLGFTGEKVRRTYITLGSWAIPVWGAAHIPFASYEERSVDEPLKVAGRTWPLGLRKVDYLEAAGHSWMIAQQEAVQRGLAAVRADLLARAKPGARVQEQKILHQEWKNGNLYMTVWTDVVEDIGVARPMAAPTPGSPEPISPN</sequence>
<evidence type="ECO:0008006" key="4">
    <source>
        <dbReference type="Google" id="ProtNLM"/>
    </source>
</evidence>
<dbReference type="Pfam" id="PF06898">
    <property type="entry name" value="YqfD"/>
    <property type="match status" value="1"/>
</dbReference>
<dbReference type="OrthoDB" id="1640349at2"/>
<reference evidence="3" key="1">
    <citation type="submission" date="2017-11" db="EMBL/GenBank/DDBJ databases">
        <title>Complete Genome Sequence of Kyrpidia sp. Strain EA-1, a thermophilic, hydrogen-oxidizing Bacterium, isolated from the Azores.</title>
        <authorList>
            <person name="Reiner J.E."/>
            <person name="Lapp C.J."/>
            <person name="Bunk B."/>
            <person name="Gescher J."/>
        </authorList>
    </citation>
    <scope>NUCLEOTIDE SEQUENCE [LARGE SCALE GENOMIC DNA]</scope>
    <source>
        <strain evidence="3">EA-1</strain>
    </source>
</reference>
<feature type="transmembrane region" description="Helical" evidence="1">
    <location>
        <begin position="86"/>
        <end position="106"/>
    </location>
</feature>
<dbReference type="KEGG" id="kyr:CVV65_05275"/>
<evidence type="ECO:0000313" key="2">
    <source>
        <dbReference type="EMBL" id="ATY84438.1"/>
    </source>
</evidence>
<dbReference type="PIRSF" id="PIRSF029895">
    <property type="entry name" value="SpoIV"/>
    <property type="match status" value="1"/>
</dbReference>
<gene>
    <name evidence="2" type="ORF">CVV65_05275</name>
</gene>
<accession>A0A2K8N534</accession>
<dbReference type="RefSeq" id="WP_100667258.1">
    <property type="nucleotide sequence ID" value="NZ_CP024955.1"/>
</dbReference>
<keyword evidence="1" id="KW-1133">Transmembrane helix</keyword>
<evidence type="ECO:0000313" key="3">
    <source>
        <dbReference type="Proteomes" id="UP000231932"/>
    </source>
</evidence>
<dbReference type="InterPro" id="IPR010690">
    <property type="entry name" value="YqfD"/>
</dbReference>
<dbReference type="Proteomes" id="UP000231932">
    <property type="component" value="Chromosome"/>
</dbReference>
<name>A0A2K8N534_9BACL</name>
<dbReference type="EMBL" id="CP024955">
    <property type="protein sequence ID" value="ATY84438.1"/>
    <property type="molecule type" value="Genomic_DNA"/>
</dbReference>
<organism evidence="2 3">
    <name type="scientific">Kyrpidia spormannii</name>
    <dbReference type="NCBI Taxonomy" id="2055160"/>
    <lineage>
        <taxon>Bacteria</taxon>
        <taxon>Bacillati</taxon>
        <taxon>Bacillota</taxon>
        <taxon>Bacilli</taxon>
        <taxon>Bacillales</taxon>
        <taxon>Alicyclobacillaceae</taxon>
        <taxon>Kyrpidia</taxon>
    </lineage>
</organism>
<keyword evidence="3" id="KW-1185">Reference proteome</keyword>
<keyword evidence="1" id="KW-0812">Transmembrane</keyword>
<dbReference type="AlphaFoldDB" id="A0A2K8N534"/>
<proteinExistence type="predicted"/>
<evidence type="ECO:0000256" key="1">
    <source>
        <dbReference type="SAM" id="Phobius"/>
    </source>
</evidence>